<proteinExistence type="predicted"/>
<dbReference type="Gene3D" id="1.10.357.10">
    <property type="entry name" value="Tetracycline Repressor, domain 2"/>
    <property type="match status" value="1"/>
</dbReference>
<dbReference type="PANTHER" id="PTHR30055:SF151">
    <property type="entry name" value="TRANSCRIPTIONAL REGULATORY PROTEIN"/>
    <property type="match status" value="1"/>
</dbReference>
<dbReference type="InterPro" id="IPR009057">
    <property type="entry name" value="Homeodomain-like_sf"/>
</dbReference>
<evidence type="ECO:0000313" key="7">
    <source>
        <dbReference type="EMBL" id="TWF96322.1"/>
    </source>
</evidence>
<keyword evidence="3" id="KW-0804">Transcription</keyword>
<dbReference type="Gene3D" id="1.10.10.60">
    <property type="entry name" value="Homeodomain-like"/>
    <property type="match status" value="1"/>
</dbReference>
<dbReference type="PANTHER" id="PTHR30055">
    <property type="entry name" value="HTH-TYPE TRANSCRIPTIONAL REGULATOR RUTR"/>
    <property type="match status" value="1"/>
</dbReference>
<feature type="DNA-binding region" description="H-T-H motif" evidence="4">
    <location>
        <begin position="66"/>
        <end position="85"/>
    </location>
</feature>
<evidence type="ECO:0000256" key="5">
    <source>
        <dbReference type="SAM" id="MobiDB-lite"/>
    </source>
</evidence>
<dbReference type="Pfam" id="PF00440">
    <property type="entry name" value="TetR_N"/>
    <property type="match status" value="1"/>
</dbReference>
<dbReference type="InterPro" id="IPR050109">
    <property type="entry name" value="HTH-type_TetR-like_transc_reg"/>
</dbReference>
<dbReference type="EMBL" id="VIWT01000001">
    <property type="protein sequence ID" value="TWF96322.1"/>
    <property type="molecule type" value="Genomic_DNA"/>
</dbReference>
<dbReference type="SUPFAM" id="SSF46689">
    <property type="entry name" value="Homeodomain-like"/>
    <property type="match status" value="1"/>
</dbReference>
<evidence type="ECO:0000256" key="4">
    <source>
        <dbReference type="PROSITE-ProRule" id="PRU00335"/>
    </source>
</evidence>
<dbReference type="InterPro" id="IPR004111">
    <property type="entry name" value="Repressor_TetR_C"/>
</dbReference>
<dbReference type="SUPFAM" id="SSF48498">
    <property type="entry name" value="Tetracyclin repressor-like, C-terminal domain"/>
    <property type="match status" value="1"/>
</dbReference>
<gene>
    <name evidence="7" type="ORF">FHX73_1186</name>
</gene>
<accession>A0A561UAE5</accession>
<reference evidence="7 8" key="1">
    <citation type="submission" date="2019-06" db="EMBL/GenBank/DDBJ databases">
        <title>Sequencing the genomes of 1000 actinobacteria strains.</title>
        <authorList>
            <person name="Klenk H.-P."/>
        </authorList>
    </citation>
    <scope>NUCLEOTIDE SEQUENCE [LARGE SCALE GENOMIC DNA]</scope>
    <source>
        <strain evidence="7 8">DSM 44826</strain>
    </source>
</reference>
<dbReference type="GO" id="GO:0003700">
    <property type="term" value="F:DNA-binding transcription factor activity"/>
    <property type="evidence" value="ECO:0007669"/>
    <property type="project" value="TreeGrafter"/>
</dbReference>
<evidence type="ECO:0000256" key="2">
    <source>
        <dbReference type="ARBA" id="ARBA00023125"/>
    </source>
</evidence>
<dbReference type="InterPro" id="IPR001647">
    <property type="entry name" value="HTH_TetR"/>
</dbReference>
<dbReference type="InterPro" id="IPR036271">
    <property type="entry name" value="Tet_transcr_reg_TetR-rel_C_sf"/>
</dbReference>
<dbReference type="GO" id="GO:0000976">
    <property type="term" value="F:transcription cis-regulatory region binding"/>
    <property type="evidence" value="ECO:0007669"/>
    <property type="project" value="TreeGrafter"/>
</dbReference>
<sequence>MPSTPPKAPKPSGKPPAGAESADSPPELIWLRPERAGRGPRPAHSRASIAAAAVALADAEGLDAVTMRRIAAELGAGTMSLYTYVPKKEQLLDLMLDAITAELELPAAPSGDWRADLHALARGQLALVRRHGWAASAIRTRPSFGPNGLKFTEYFLGALAEVPLRPGAKMEALAMITGSICQFADWEQATAAAAQPGRWHQDLMVYLTQVAMSGDYPNLTTALAAGAGAPPPDPDASFDRYLDRLLTVLFETGTESETET</sequence>
<dbReference type="GO" id="GO:0045892">
    <property type="term" value="P:negative regulation of DNA-templated transcription"/>
    <property type="evidence" value="ECO:0007669"/>
    <property type="project" value="InterPro"/>
</dbReference>
<dbReference type="RefSeq" id="WP_246213277.1">
    <property type="nucleotide sequence ID" value="NZ_BAAAMZ010000020.1"/>
</dbReference>
<evidence type="ECO:0000256" key="3">
    <source>
        <dbReference type="ARBA" id="ARBA00023163"/>
    </source>
</evidence>
<evidence type="ECO:0000259" key="6">
    <source>
        <dbReference type="PROSITE" id="PS50977"/>
    </source>
</evidence>
<dbReference type="PROSITE" id="PS50977">
    <property type="entry name" value="HTH_TETR_2"/>
    <property type="match status" value="1"/>
</dbReference>
<comment type="caution">
    <text evidence="7">The sequence shown here is derived from an EMBL/GenBank/DDBJ whole genome shotgun (WGS) entry which is preliminary data.</text>
</comment>
<evidence type="ECO:0000313" key="8">
    <source>
        <dbReference type="Proteomes" id="UP000317940"/>
    </source>
</evidence>
<name>A0A561UAE5_9ACTN</name>
<dbReference type="Pfam" id="PF02909">
    <property type="entry name" value="TetR_C_1"/>
    <property type="match status" value="1"/>
</dbReference>
<keyword evidence="2 4" id="KW-0238">DNA-binding</keyword>
<feature type="domain" description="HTH tetR-type" evidence="6">
    <location>
        <begin position="43"/>
        <end position="103"/>
    </location>
</feature>
<keyword evidence="8" id="KW-1185">Reference proteome</keyword>
<dbReference type="AlphaFoldDB" id="A0A561UAE5"/>
<organism evidence="7 8">
    <name type="scientific">Kitasatospora viridis</name>
    <dbReference type="NCBI Taxonomy" id="281105"/>
    <lineage>
        <taxon>Bacteria</taxon>
        <taxon>Bacillati</taxon>
        <taxon>Actinomycetota</taxon>
        <taxon>Actinomycetes</taxon>
        <taxon>Kitasatosporales</taxon>
        <taxon>Streptomycetaceae</taxon>
        <taxon>Kitasatospora</taxon>
    </lineage>
</organism>
<feature type="compositionally biased region" description="Pro residues" evidence="5">
    <location>
        <begin position="1"/>
        <end position="14"/>
    </location>
</feature>
<evidence type="ECO:0000256" key="1">
    <source>
        <dbReference type="ARBA" id="ARBA00023015"/>
    </source>
</evidence>
<keyword evidence="1" id="KW-0805">Transcription regulation</keyword>
<dbReference type="Proteomes" id="UP000317940">
    <property type="component" value="Unassembled WGS sequence"/>
</dbReference>
<feature type="region of interest" description="Disordered" evidence="5">
    <location>
        <begin position="1"/>
        <end position="44"/>
    </location>
</feature>
<protein>
    <submittedName>
        <fullName evidence="7">TetR family transcriptional regulator</fullName>
    </submittedName>
</protein>